<evidence type="ECO:0000313" key="12">
    <source>
        <dbReference type="Proteomes" id="UP001515480"/>
    </source>
</evidence>
<dbReference type="PROSITE" id="PS50072">
    <property type="entry name" value="CSA_PPIASE_2"/>
    <property type="match status" value="1"/>
</dbReference>
<dbReference type="InterPro" id="IPR001179">
    <property type="entry name" value="PPIase_FKBP_dom"/>
</dbReference>
<dbReference type="GO" id="GO:0016018">
    <property type="term" value="F:cyclosporin A binding"/>
    <property type="evidence" value="ECO:0007669"/>
    <property type="project" value="TreeGrafter"/>
</dbReference>
<dbReference type="PANTHER" id="PTHR11071:SF561">
    <property type="entry name" value="PEPTIDYL-PROLYL CIS-TRANS ISOMERASE D-RELATED"/>
    <property type="match status" value="1"/>
</dbReference>
<keyword evidence="5 7" id="KW-0697">Rotamase</keyword>
<dbReference type="Proteomes" id="UP001515480">
    <property type="component" value="Unassembled WGS sequence"/>
</dbReference>
<evidence type="ECO:0000256" key="4">
    <source>
        <dbReference type="ARBA" id="ARBA00022729"/>
    </source>
</evidence>
<dbReference type="InterPro" id="IPR029000">
    <property type="entry name" value="Cyclophilin-like_dom_sf"/>
</dbReference>
<dbReference type="GO" id="GO:0006457">
    <property type="term" value="P:protein folding"/>
    <property type="evidence" value="ECO:0007669"/>
    <property type="project" value="InterPro"/>
</dbReference>
<keyword evidence="4 8" id="KW-0732">Signal</keyword>
<dbReference type="GO" id="GO:0005737">
    <property type="term" value="C:cytoplasm"/>
    <property type="evidence" value="ECO:0007669"/>
    <property type="project" value="TreeGrafter"/>
</dbReference>
<evidence type="ECO:0000256" key="3">
    <source>
        <dbReference type="ARBA" id="ARBA00013194"/>
    </source>
</evidence>
<feature type="chain" id="PRO_5044217542" description="peptidylprolyl isomerase" evidence="8">
    <location>
        <begin position="20"/>
        <end position="380"/>
    </location>
</feature>
<dbReference type="InterPro" id="IPR020892">
    <property type="entry name" value="Cyclophilin-type_PPIase_CS"/>
</dbReference>
<dbReference type="EMBL" id="JBGBPQ010000018">
    <property type="protein sequence ID" value="KAL1507268.1"/>
    <property type="molecule type" value="Genomic_DNA"/>
</dbReference>
<dbReference type="FunFam" id="2.40.100.10:FF:000022">
    <property type="entry name" value="Peptidyl-prolyl cis-trans isomerase CYP95"/>
    <property type="match status" value="1"/>
</dbReference>
<dbReference type="PRINTS" id="PR00153">
    <property type="entry name" value="CSAPPISMRASE"/>
</dbReference>
<dbReference type="PANTHER" id="PTHR11071">
    <property type="entry name" value="PEPTIDYL-PROLYL CIS-TRANS ISOMERASE"/>
    <property type="match status" value="1"/>
</dbReference>
<evidence type="ECO:0000259" key="10">
    <source>
        <dbReference type="PROSITE" id="PS50072"/>
    </source>
</evidence>
<organism evidence="11 12">
    <name type="scientific">Prymnesium parvum</name>
    <name type="common">Toxic golden alga</name>
    <dbReference type="NCBI Taxonomy" id="97485"/>
    <lineage>
        <taxon>Eukaryota</taxon>
        <taxon>Haptista</taxon>
        <taxon>Haptophyta</taxon>
        <taxon>Prymnesiophyceae</taxon>
        <taxon>Prymnesiales</taxon>
        <taxon>Prymnesiaceae</taxon>
        <taxon>Prymnesium</taxon>
    </lineage>
</organism>
<evidence type="ECO:0000256" key="8">
    <source>
        <dbReference type="SAM" id="SignalP"/>
    </source>
</evidence>
<dbReference type="FunFam" id="3.10.50.40:FF:000045">
    <property type="entry name" value="Peptidyl-prolyl cis-trans isomerase"/>
    <property type="match status" value="1"/>
</dbReference>
<evidence type="ECO:0000256" key="6">
    <source>
        <dbReference type="ARBA" id="ARBA00023235"/>
    </source>
</evidence>
<evidence type="ECO:0000256" key="5">
    <source>
        <dbReference type="ARBA" id="ARBA00023110"/>
    </source>
</evidence>
<dbReference type="Gene3D" id="3.10.50.40">
    <property type="match status" value="1"/>
</dbReference>
<feature type="domain" description="PPIase FKBP-type" evidence="9">
    <location>
        <begin position="62"/>
        <end position="148"/>
    </location>
</feature>
<dbReference type="Pfam" id="PF00254">
    <property type="entry name" value="FKBP_C"/>
    <property type="match status" value="1"/>
</dbReference>
<accession>A0AB34IVH4</accession>
<evidence type="ECO:0000256" key="2">
    <source>
        <dbReference type="ARBA" id="ARBA00006577"/>
    </source>
</evidence>
<dbReference type="EC" id="5.2.1.8" evidence="3 7"/>
<feature type="signal peptide" evidence="8">
    <location>
        <begin position="1"/>
        <end position="19"/>
    </location>
</feature>
<keyword evidence="6 7" id="KW-0413">Isomerase</keyword>
<dbReference type="CDD" id="cd01926">
    <property type="entry name" value="cyclophilin_ABH_like"/>
    <property type="match status" value="1"/>
</dbReference>
<dbReference type="SUPFAM" id="SSF50891">
    <property type="entry name" value="Cyclophilin-like"/>
    <property type="match status" value="1"/>
</dbReference>
<sequence>MTAGWRACLGAALVALALATNPEGQAFLQENAKKDGVVVLPSGLQYKVLKSGSADARRPSASSPCECHYKGTLVNGEEFDSSYRRGRPATFAPNQVIKGWTEAMQLMREGDHWQLFIPSELAYGERGSGKKIPGGSALIFEIEIIKVKDSSPYTFFGIDFGQPQTLMLACLIAAYLAYTFCCGKGEQIKGPKLSVEEVSGKEGNIRVFFDISIGNEAAGRIEMELFNEVVPETCENFRALCTGEKGKGSSGKPLHYKGCTFHRVIPAFMCQGGDFTNGNGTGGQSIYGDTFNDEWDNGYICHSEPYLLSMANAGPNTNGSQFFLTVRATPHLDAKHVVFGKVVEGQEVVRAIEMVGSGNGATRRPVVISACGQLKVTKGN</sequence>
<dbReference type="InterPro" id="IPR000774">
    <property type="entry name" value="PPIase_FKBP_N"/>
</dbReference>
<dbReference type="Gene3D" id="2.40.100.10">
    <property type="entry name" value="Cyclophilin-like"/>
    <property type="match status" value="1"/>
</dbReference>
<name>A0AB34IVH4_PRYPA</name>
<dbReference type="Pfam" id="PF00160">
    <property type="entry name" value="Pro_isomerase"/>
    <property type="match status" value="1"/>
</dbReference>
<dbReference type="Pfam" id="PF01346">
    <property type="entry name" value="FKBP_N"/>
    <property type="match status" value="1"/>
</dbReference>
<comment type="catalytic activity">
    <reaction evidence="1 7">
        <text>[protein]-peptidylproline (omega=180) = [protein]-peptidylproline (omega=0)</text>
        <dbReference type="Rhea" id="RHEA:16237"/>
        <dbReference type="Rhea" id="RHEA-COMP:10747"/>
        <dbReference type="Rhea" id="RHEA-COMP:10748"/>
        <dbReference type="ChEBI" id="CHEBI:83833"/>
        <dbReference type="ChEBI" id="CHEBI:83834"/>
        <dbReference type="EC" id="5.2.1.8"/>
    </reaction>
</comment>
<feature type="domain" description="PPIase cyclophilin-type" evidence="10">
    <location>
        <begin position="208"/>
        <end position="373"/>
    </location>
</feature>
<dbReference type="SUPFAM" id="SSF54534">
    <property type="entry name" value="FKBP-like"/>
    <property type="match status" value="1"/>
</dbReference>
<dbReference type="InterPro" id="IPR002130">
    <property type="entry name" value="Cyclophilin-type_PPIase_dom"/>
</dbReference>
<evidence type="ECO:0000256" key="1">
    <source>
        <dbReference type="ARBA" id="ARBA00000971"/>
    </source>
</evidence>
<protein>
    <recommendedName>
        <fullName evidence="3 7">peptidylprolyl isomerase</fullName>
        <ecNumber evidence="3 7">5.2.1.8</ecNumber>
    </recommendedName>
</protein>
<evidence type="ECO:0000259" key="9">
    <source>
        <dbReference type="PROSITE" id="PS50059"/>
    </source>
</evidence>
<dbReference type="GO" id="GO:0003755">
    <property type="term" value="F:peptidyl-prolyl cis-trans isomerase activity"/>
    <property type="evidence" value="ECO:0007669"/>
    <property type="project" value="UniProtKB-KW"/>
</dbReference>
<dbReference type="PROSITE" id="PS50059">
    <property type="entry name" value="FKBP_PPIASE"/>
    <property type="match status" value="1"/>
</dbReference>
<evidence type="ECO:0000256" key="7">
    <source>
        <dbReference type="PROSITE-ProRule" id="PRU00277"/>
    </source>
</evidence>
<dbReference type="AlphaFoldDB" id="A0AB34IVH4"/>
<comment type="caution">
    <text evidence="11">The sequence shown here is derived from an EMBL/GenBank/DDBJ whole genome shotgun (WGS) entry which is preliminary data.</text>
</comment>
<evidence type="ECO:0000313" key="11">
    <source>
        <dbReference type="EMBL" id="KAL1507268.1"/>
    </source>
</evidence>
<gene>
    <name evidence="11" type="ORF">AB1Y20_008117</name>
</gene>
<dbReference type="PROSITE" id="PS00170">
    <property type="entry name" value="CSA_PPIASE_1"/>
    <property type="match status" value="1"/>
</dbReference>
<proteinExistence type="inferred from homology"/>
<dbReference type="InterPro" id="IPR046357">
    <property type="entry name" value="PPIase_dom_sf"/>
</dbReference>
<comment type="similarity">
    <text evidence="2">Belongs to the FKBP-type PPIase family.</text>
</comment>
<reference evidence="11 12" key="1">
    <citation type="journal article" date="2024" name="Science">
        <title>Giant polyketide synthase enzymes in the biosynthesis of giant marine polyether toxins.</title>
        <authorList>
            <person name="Fallon T.R."/>
            <person name="Shende V.V."/>
            <person name="Wierzbicki I.H."/>
            <person name="Pendleton A.L."/>
            <person name="Watervoot N.F."/>
            <person name="Auber R.P."/>
            <person name="Gonzalez D.J."/>
            <person name="Wisecaver J.H."/>
            <person name="Moore B.S."/>
        </authorList>
    </citation>
    <scope>NUCLEOTIDE SEQUENCE [LARGE SCALE GENOMIC DNA]</scope>
    <source>
        <strain evidence="11 12">12B1</strain>
    </source>
</reference>
<keyword evidence="12" id="KW-1185">Reference proteome</keyword>